<name>A0A3S1DPP4_9BACT</name>
<dbReference type="OrthoDB" id="747120at2"/>
<sequence>MKNMPRRRLLTGLLAFTLVFAACKKNDETIITPVSPILTQEQLYAHAVTDAMYADSSEISQTLWPVTRDNPDMEWKTINGQEYVLMATFMKFPASYPQGDSITNVWGESWVFTPKQMKSRIGPGFKPGSDTVGRICQLLGLPPAGAGSNTHIAEVWVKASSLYRPAGNNNITTRTTGAILQGSDSTYNAWFNNYIIYAYYRPLSGSGMHYPWTRLGYTYDWAPGANEMGLSEFVIRPKSGLWVERTRRAADFFR</sequence>
<dbReference type="EMBL" id="RIAR02000001">
    <property type="protein sequence ID" value="NSL87901.1"/>
    <property type="molecule type" value="Genomic_DNA"/>
</dbReference>
<proteinExistence type="predicted"/>
<evidence type="ECO:0000313" key="1">
    <source>
        <dbReference type="EMBL" id="NSL87901.1"/>
    </source>
</evidence>
<comment type="caution">
    <text evidence="1">The sequence shown here is derived from an EMBL/GenBank/DDBJ whole genome shotgun (WGS) entry which is preliminary data.</text>
</comment>
<protein>
    <submittedName>
        <fullName evidence="1">Uncharacterized protein</fullName>
    </submittedName>
</protein>
<dbReference type="AlphaFoldDB" id="A0A3S1DPP4"/>
<gene>
    <name evidence="1" type="ORF">ECE50_013725</name>
</gene>
<dbReference type="PROSITE" id="PS51257">
    <property type="entry name" value="PROKAR_LIPOPROTEIN"/>
    <property type="match status" value="1"/>
</dbReference>
<reference evidence="1" key="1">
    <citation type="submission" date="2020-05" db="EMBL/GenBank/DDBJ databases">
        <title>Chitinophaga laudate sp. nov., isolated from a tropical peat swamp.</title>
        <authorList>
            <person name="Goh C.B.S."/>
            <person name="Lee M.S."/>
            <person name="Parimannan S."/>
            <person name="Pasbakhsh P."/>
            <person name="Yule C.M."/>
            <person name="Rajandas H."/>
            <person name="Loke S."/>
            <person name="Croft L."/>
            <person name="Tan J.B.L."/>
        </authorList>
    </citation>
    <scope>NUCLEOTIDE SEQUENCE</scope>
    <source>
        <strain evidence="1">Mgbs1</strain>
    </source>
</reference>
<organism evidence="1 2">
    <name type="scientific">Chitinophaga solisilvae</name>
    <dbReference type="NCBI Taxonomy" id="1233460"/>
    <lineage>
        <taxon>Bacteria</taxon>
        <taxon>Pseudomonadati</taxon>
        <taxon>Bacteroidota</taxon>
        <taxon>Chitinophagia</taxon>
        <taxon>Chitinophagales</taxon>
        <taxon>Chitinophagaceae</taxon>
        <taxon>Chitinophaga</taxon>
    </lineage>
</organism>
<dbReference type="Proteomes" id="UP000281028">
    <property type="component" value="Unassembled WGS sequence"/>
</dbReference>
<keyword evidence="2" id="KW-1185">Reference proteome</keyword>
<accession>A0A3S1DPP4</accession>
<evidence type="ECO:0000313" key="2">
    <source>
        <dbReference type="Proteomes" id="UP000281028"/>
    </source>
</evidence>